<dbReference type="CDD" id="cd10527">
    <property type="entry name" value="SET_LSMT"/>
    <property type="match status" value="1"/>
</dbReference>
<dbReference type="PANTHER" id="PTHR13271:SF151">
    <property type="entry name" value="SET DOMAIN-CONTAINING PROTEIN 4"/>
    <property type="match status" value="1"/>
</dbReference>
<feature type="signal peptide" evidence="1">
    <location>
        <begin position="1"/>
        <end position="20"/>
    </location>
</feature>
<dbReference type="Proteomes" id="UP000198406">
    <property type="component" value="Unassembled WGS sequence"/>
</dbReference>
<dbReference type="Pfam" id="PF00856">
    <property type="entry name" value="SET"/>
    <property type="match status" value="1"/>
</dbReference>
<dbReference type="InterPro" id="IPR050600">
    <property type="entry name" value="SETD3_SETD6_MTase"/>
</dbReference>
<dbReference type="InterPro" id="IPR046341">
    <property type="entry name" value="SET_dom_sf"/>
</dbReference>
<reference evidence="3 4" key="1">
    <citation type="journal article" date="2015" name="Plant Cell">
        <title>Oil accumulation by the oleaginous diatom Fistulifera solaris as revealed by the genome and transcriptome.</title>
        <authorList>
            <person name="Tanaka T."/>
            <person name="Maeda Y."/>
            <person name="Veluchamy A."/>
            <person name="Tanaka M."/>
            <person name="Abida H."/>
            <person name="Marechal E."/>
            <person name="Bowler C."/>
            <person name="Muto M."/>
            <person name="Sunaga Y."/>
            <person name="Tanaka M."/>
            <person name="Yoshino T."/>
            <person name="Taniguchi T."/>
            <person name="Fukuda Y."/>
            <person name="Nemoto M."/>
            <person name="Matsumoto M."/>
            <person name="Wong P.S."/>
            <person name="Aburatani S."/>
            <person name="Fujibuchi W."/>
        </authorList>
    </citation>
    <scope>NUCLEOTIDE SEQUENCE [LARGE SCALE GENOMIC DNA]</scope>
    <source>
        <strain evidence="3 4">JPCC DA0580</strain>
    </source>
</reference>
<dbReference type="InParanoid" id="A0A1Z5KM27"/>
<proteinExistence type="predicted"/>
<protein>
    <recommendedName>
        <fullName evidence="2">SET domain-containing protein</fullName>
    </recommendedName>
</protein>
<organism evidence="3 4">
    <name type="scientific">Fistulifera solaris</name>
    <name type="common">Oleaginous diatom</name>
    <dbReference type="NCBI Taxonomy" id="1519565"/>
    <lineage>
        <taxon>Eukaryota</taxon>
        <taxon>Sar</taxon>
        <taxon>Stramenopiles</taxon>
        <taxon>Ochrophyta</taxon>
        <taxon>Bacillariophyta</taxon>
        <taxon>Bacillariophyceae</taxon>
        <taxon>Bacillariophycidae</taxon>
        <taxon>Naviculales</taxon>
        <taxon>Naviculaceae</taxon>
        <taxon>Fistulifera</taxon>
    </lineage>
</organism>
<dbReference type="OrthoDB" id="38008at2759"/>
<dbReference type="SUPFAM" id="SSF82199">
    <property type="entry name" value="SET domain"/>
    <property type="match status" value="1"/>
</dbReference>
<accession>A0A1Z5KM27</accession>
<dbReference type="EMBL" id="BDSP01000255">
    <property type="protein sequence ID" value="GAX27339.1"/>
    <property type="molecule type" value="Genomic_DNA"/>
</dbReference>
<evidence type="ECO:0000313" key="4">
    <source>
        <dbReference type="Proteomes" id="UP000198406"/>
    </source>
</evidence>
<comment type="caution">
    <text evidence="3">The sequence shown here is derived from an EMBL/GenBank/DDBJ whole genome shotgun (WGS) entry which is preliminary data.</text>
</comment>
<keyword evidence="1" id="KW-0732">Signal</keyword>
<dbReference type="GO" id="GO:0016279">
    <property type="term" value="F:protein-lysine N-methyltransferase activity"/>
    <property type="evidence" value="ECO:0007669"/>
    <property type="project" value="TreeGrafter"/>
</dbReference>
<dbReference type="PROSITE" id="PS50280">
    <property type="entry name" value="SET"/>
    <property type="match status" value="1"/>
</dbReference>
<sequence length="361" mass="40516">MRVTQSLISVTFLVAESCFAFSSQAKGFGTTKRTASYTVTEDALTNFLKFKKANIQNVDIGIDSNGQRGLFAAKSFGKSDALICKIPSDIALALLDPQKVASSDEDNVAEYGLSFYRQYYTKSDEWWKDYLQSLPSRVIESSTTPNLWSDSEIDLLEFPRLVKQAKKRRDQIEELARREIIPLDDLKLATWLVTSRAFLIPIADDNQETAYDDRGQVITKAATRVLPVMVPFIDIANHSSKPNAKLTLLDPEKDEAFFCLTSTRPIPKGTEITIGYGSGVASSVELLLNYGFVAPGNQLDRFMLKKGGDDCLANPSDWTTSLEDDRTMLKLLNENSEERNDVLRQILSFRIQLKESYSIEE</sequence>
<evidence type="ECO:0000313" key="3">
    <source>
        <dbReference type="EMBL" id="GAX27339.1"/>
    </source>
</evidence>
<dbReference type="PANTHER" id="PTHR13271">
    <property type="entry name" value="UNCHARACTERIZED PUTATIVE METHYLTRANSFERASE"/>
    <property type="match status" value="1"/>
</dbReference>
<dbReference type="Gene3D" id="3.90.1410.10">
    <property type="entry name" value="set domain protein methyltransferase, domain 1"/>
    <property type="match status" value="1"/>
</dbReference>
<name>A0A1Z5KM27_FISSO</name>
<keyword evidence="4" id="KW-1185">Reference proteome</keyword>
<gene>
    <name evidence="3" type="ORF">FisN_23Lh086</name>
</gene>
<feature type="chain" id="PRO_5012690123" description="SET domain-containing protein" evidence="1">
    <location>
        <begin position="21"/>
        <end position="361"/>
    </location>
</feature>
<evidence type="ECO:0000256" key="1">
    <source>
        <dbReference type="SAM" id="SignalP"/>
    </source>
</evidence>
<evidence type="ECO:0000259" key="2">
    <source>
        <dbReference type="PROSITE" id="PS50280"/>
    </source>
</evidence>
<dbReference type="InterPro" id="IPR001214">
    <property type="entry name" value="SET_dom"/>
</dbReference>
<dbReference type="AlphaFoldDB" id="A0A1Z5KM27"/>
<feature type="domain" description="SET" evidence="2">
    <location>
        <begin position="53"/>
        <end position="277"/>
    </location>
</feature>